<dbReference type="Proteomes" id="UP000800036">
    <property type="component" value="Unassembled WGS sequence"/>
</dbReference>
<evidence type="ECO:0000313" key="2">
    <source>
        <dbReference type="Proteomes" id="UP000800036"/>
    </source>
</evidence>
<gene>
    <name evidence="1" type="ORF">BU23DRAFT_138385</name>
</gene>
<dbReference type="EMBL" id="ML976681">
    <property type="protein sequence ID" value="KAF1973417.1"/>
    <property type="molecule type" value="Genomic_DNA"/>
</dbReference>
<proteinExistence type="predicted"/>
<organism evidence="1 2">
    <name type="scientific">Bimuria novae-zelandiae CBS 107.79</name>
    <dbReference type="NCBI Taxonomy" id="1447943"/>
    <lineage>
        <taxon>Eukaryota</taxon>
        <taxon>Fungi</taxon>
        <taxon>Dikarya</taxon>
        <taxon>Ascomycota</taxon>
        <taxon>Pezizomycotina</taxon>
        <taxon>Dothideomycetes</taxon>
        <taxon>Pleosporomycetidae</taxon>
        <taxon>Pleosporales</taxon>
        <taxon>Massarineae</taxon>
        <taxon>Didymosphaeriaceae</taxon>
        <taxon>Bimuria</taxon>
    </lineage>
</organism>
<accession>A0A6A5VJ73</accession>
<evidence type="ECO:0000313" key="1">
    <source>
        <dbReference type="EMBL" id="KAF1973417.1"/>
    </source>
</evidence>
<keyword evidence="2" id="KW-1185">Reference proteome</keyword>
<protein>
    <submittedName>
        <fullName evidence="1">Uncharacterized protein</fullName>
    </submittedName>
</protein>
<reference evidence="1" key="1">
    <citation type="journal article" date="2020" name="Stud. Mycol.">
        <title>101 Dothideomycetes genomes: a test case for predicting lifestyles and emergence of pathogens.</title>
        <authorList>
            <person name="Haridas S."/>
            <person name="Albert R."/>
            <person name="Binder M."/>
            <person name="Bloem J."/>
            <person name="Labutti K."/>
            <person name="Salamov A."/>
            <person name="Andreopoulos B."/>
            <person name="Baker S."/>
            <person name="Barry K."/>
            <person name="Bills G."/>
            <person name="Bluhm B."/>
            <person name="Cannon C."/>
            <person name="Castanera R."/>
            <person name="Culley D."/>
            <person name="Daum C."/>
            <person name="Ezra D."/>
            <person name="Gonzalez J."/>
            <person name="Henrissat B."/>
            <person name="Kuo A."/>
            <person name="Liang C."/>
            <person name="Lipzen A."/>
            <person name="Lutzoni F."/>
            <person name="Magnuson J."/>
            <person name="Mondo S."/>
            <person name="Nolan M."/>
            <person name="Ohm R."/>
            <person name="Pangilinan J."/>
            <person name="Park H.-J."/>
            <person name="Ramirez L."/>
            <person name="Alfaro M."/>
            <person name="Sun H."/>
            <person name="Tritt A."/>
            <person name="Yoshinaga Y."/>
            <person name="Zwiers L.-H."/>
            <person name="Turgeon B."/>
            <person name="Goodwin S."/>
            <person name="Spatafora J."/>
            <person name="Crous P."/>
            <person name="Grigoriev I."/>
        </authorList>
    </citation>
    <scope>NUCLEOTIDE SEQUENCE</scope>
    <source>
        <strain evidence="1">CBS 107.79</strain>
    </source>
</reference>
<name>A0A6A5VJ73_9PLEO</name>
<dbReference type="AlphaFoldDB" id="A0A6A5VJ73"/>
<sequence>MGPNSLSTVANREWNRSNNWKSLYPVYHYNFMLCIVSTCNKGGAVLLYANKKSWLCIDANILLAI</sequence>